<dbReference type="AlphaFoldDB" id="R8B418"/>
<protein>
    <submittedName>
        <fullName evidence="9">Glycosyl transferase family protein</fullName>
    </submittedName>
</protein>
<accession>R8B418</accession>
<name>R8B418_9GAMM</name>
<dbReference type="CDD" id="cd04179">
    <property type="entry name" value="DPM_DPG-synthase_like"/>
    <property type="match status" value="1"/>
</dbReference>
<keyword evidence="10" id="KW-1185">Reference proteome</keyword>
<keyword evidence="3 9" id="KW-0808">Transferase</keyword>
<keyword evidence="4" id="KW-0812">Transmembrane</keyword>
<dbReference type="FunFam" id="3.90.550.10:FF:000170">
    <property type="entry name" value="Dolichol-phosphate mannosyltransferase"/>
    <property type="match status" value="1"/>
</dbReference>
<dbReference type="GO" id="GO:0005886">
    <property type="term" value="C:plasma membrane"/>
    <property type="evidence" value="ECO:0007669"/>
    <property type="project" value="TreeGrafter"/>
</dbReference>
<keyword evidence="7" id="KW-0472">Membrane</keyword>
<evidence type="ECO:0000256" key="6">
    <source>
        <dbReference type="ARBA" id="ARBA00022989"/>
    </source>
</evidence>
<reference evidence="9 10" key="1">
    <citation type="journal article" date="2013" name="Genome Announc.">
        <title>Draft Genome Sequence of the Moderately Halophilic Bacterium Marinobacter lipolyticus Strain SM19.</title>
        <authorList>
            <person name="Papke R.T."/>
            <person name="de la Haba R.R."/>
            <person name="Infante-Dominguez C."/>
            <person name="Perez D."/>
            <person name="Sanchez-Porro C."/>
            <person name="Lapierre P."/>
            <person name="Ventosa A."/>
        </authorList>
    </citation>
    <scope>NUCLEOTIDE SEQUENCE [LARGE SCALE GENOMIC DNA]</scope>
    <source>
        <strain evidence="9 10">SM19</strain>
    </source>
</reference>
<gene>
    <name evidence="9" type="ORF">MARLIPOL_04710</name>
</gene>
<dbReference type="RefSeq" id="WP_012136940.1">
    <property type="nucleotide sequence ID" value="NZ_KE007306.1"/>
</dbReference>
<evidence type="ECO:0000256" key="2">
    <source>
        <dbReference type="ARBA" id="ARBA00022676"/>
    </source>
</evidence>
<evidence type="ECO:0000313" key="10">
    <source>
        <dbReference type="Proteomes" id="UP000016540"/>
    </source>
</evidence>
<evidence type="ECO:0000256" key="7">
    <source>
        <dbReference type="ARBA" id="ARBA00023136"/>
    </source>
</evidence>
<evidence type="ECO:0000256" key="3">
    <source>
        <dbReference type="ARBA" id="ARBA00022679"/>
    </source>
</evidence>
<proteinExistence type="predicted"/>
<dbReference type="Pfam" id="PF00535">
    <property type="entry name" value="Glycos_transf_2"/>
    <property type="match status" value="1"/>
</dbReference>
<evidence type="ECO:0000259" key="8">
    <source>
        <dbReference type="Pfam" id="PF00535"/>
    </source>
</evidence>
<dbReference type="SUPFAM" id="SSF53448">
    <property type="entry name" value="Nucleotide-diphospho-sugar transferases"/>
    <property type="match status" value="1"/>
</dbReference>
<keyword evidence="1" id="KW-1003">Cell membrane</keyword>
<comment type="caution">
    <text evidence="9">The sequence shown here is derived from an EMBL/GenBank/DDBJ whole genome shotgun (WGS) entry which is preliminary data.</text>
</comment>
<feature type="domain" description="Glycosyltransferase 2-like" evidence="8">
    <location>
        <begin position="8"/>
        <end position="167"/>
    </location>
</feature>
<keyword evidence="6" id="KW-1133">Transmembrane helix</keyword>
<dbReference type="HOGENOM" id="CLU_033536_11_0_6"/>
<evidence type="ECO:0000256" key="1">
    <source>
        <dbReference type="ARBA" id="ARBA00022475"/>
    </source>
</evidence>
<dbReference type="eggNOG" id="COG0463">
    <property type="taxonomic scope" value="Bacteria"/>
</dbReference>
<keyword evidence="5" id="KW-0448">Lipopolysaccharide biosynthesis</keyword>
<dbReference type="Proteomes" id="UP000016540">
    <property type="component" value="Unassembled WGS sequence"/>
</dbReference>
<dbReference type="PANTHER" id="PTHR48090:SF3">
    <property type="entry name" value="UNDECAPRENYL-PHOSPHATE 4-DEOXY-4-FORMAMIDO-L-ARABINOSE TRANSFERASE"/>
    <property type="match status" value="1"/>
</dbReference>
<evidence type="ECO:0000256" key="5">
    <source>
        <dbReference type="ARBA" id="ARBA00022985"/>
    </source>
</evidence>
<dbReference type="InterPro" id="IPR001173">
    <property type="entry name" value="Glyco_trans_2-like"/>
</dbReference>
<sequence>MESNHFLSVVIPAKDEQENISRLIAEIYYVLSNYDHFEVVIVDDGSSGCTLRTAASTAHDLGCPIQVVRHATSVGQSMALQTGIRQARGDLIITMDGDGQNDPSDIPLLLDRASAHQGQDFCIAGYRRNRKDTAWKRFQSRVANRVRAALLHDGVPDTGCGLKLFPKTTFLKLPWFNHGHRFIPALVRGIGGEIDVVEVNHRNRLQGNSKYNAWNRGWAGLLDLAGVMWLLHRTRVAQIAELPETEPG</sequence>
<keyword evidence="2" id="KW-0328">Glycosyltransferase</keyword>
<dbReference type="PANTHER" id="PTHR48090">
    <property type="entry name" value="UNDECAPRENYL-PHOSPHATE 4-DEOXY-4-FORMAMIDO-L-ARABINOSE TRANSFERASE-RELATED"/>
    <property type="match status" value="1"/>
</dbReference>
<dbReference type="InterPro" id="IPR029044">
    <property type="entry name" value="Nucleotide-diphossugar_trans"/>
</dbReference>
<dbReference type="InterPro" id="IPR050256">
    <property type="entry name" value="Glycosyltransferase_2"/>
</dbReference>
<dbReference type="Gene3D" id="3.90.550.10">
    <property type="entry name" value="Spore Coat Polysaccharide Biosynthesis Protein SpsA, Chain A"/>
    <property type="match status" value="1"/>
</dbReference>
<dbReference type="OrthoDB" id="9811884at2"/>
<dbReference type="EMBL" id="ASAD01000007">
    <property type="protein sequence ID" value="EON93306.1"/>
    <property type="molecule type" value="Genomic_DNA"/>
</dbReference>
<dbReference type="PATRIC" id="fig|1318628.3.peg.935"/>
<evidence type="ECO:0000256" key="4">
    <source>
        <dbReference type="ARBA" id="ARBA00022692"/>
    </source>
</evidence>
<evidence type="ECO:0000313" key="9">
    <source>
        <dbReference type="EMBL" id="EON93306.1"/>
    </source>
</evidence>
<dbReference type="GO" id="GO:0099621">
    <property type="term" value="F:undecaprenyl-phosphate 4-deoxy-4-formamido-L-arabinose transferase activity"/>
    <property type="evidence" value="ECO:0007669"/>
    <property type="project" value="TreeGrafter"/>
</dbReference>
<dbReference type="STRING" id="1318628.MARLIPOL_04710"/>
<dbReference type="GO" id="GO:0009103">
    <property type="term" value="P:lipopolysaccharide biosynthetic process"/>
    <property type="evidence" value="ECO:0007669"/>
    <property type="project" value="UniProtKB-KW"/>
</dbReference>
<organism evidence="9 10">
    <name type="scientific">Marinobacter lipolyticus SM19</name>
    <dbReference type="NCBI Taxonomy" id="1318628"/>
    <lineage>
        <taxon>Bacteria</taxon>
        <taxon>Pseudomonadati</taxon>
        <taxon>Pseudomonadota</taxon>
        <taxon>Gammaproteobacteria</taxon>
        <taxon>Pseudomonadales</taxon>
        <taxon>Marinobacteraceae</taxon>
        <taxon>Marinobacter</taxon>
    </lineage>
</organism>